<organism evidence="2 3">
    <name type="scientific">Nonomuraea thailandensis</name>
    <dbReference type="NCBI Taxonomy" id="1188745"/>
    <lineage>
        <taxon>Bacteria</taxon>
        <taxon>Bacillati</taxon>
        <taxon>Actinomycetota</taxon>
        <taxon>Actinomycetes</taxon>
        <taxon>Streptosporangiales</taxon>
        <taxon>Streptosporangiaceae</taxon>
        <taxon>Nonomuraea</taxon>
    </lineage>
</organism>
<keyword evidence="3" id="KW-1185">Reference proteome</keyword>
<dbReference type="EMBL" id="JAMZEB010000002">
    <property type="protein sequence ID" value="MCP2356520.1"/>
    <property type="molecule type" value="Genomic_DNA"/>
</dbReference>
<comment type="caution">
    <text evidence="2">The sequence shown here is derived from an EMBL/GenBank/DDBJ whole genome shotgun (WGS) entry which is preliminary data.</text>
</comment>
<proteinExistence type="predicted"/>
<dbReference type="Proteomes" id="UP001139648">
    <property type="component" value="Unassembled WGS sequence"/>
</dbReference>
<feature type="region of interest" description="Disordered" evidence="1">
    <location>
        <begin position="1"/>
        <end position="60"/>
    </location>
</feature>
<reference evidence="2" key="1">
    <citation type="submission" date="2022-06" db="EMBL/GenBank/DDBJ databases">
        <title>Sequencing the genomes of 1000 actinobacteria strains.</title>
        <authorList>
            <person name="Klenk H.-P."/>
        </authorList>
    </citation>
    <scope>NUCLEOTIDE SEQUENCE</scope>
    <source>
        <strain evidence="2">DSM 46694</strain>
    </source>
</reference>
<evidence type="ECO:0000313" key="2">
    <source>
        <dbReference type="EMBL" id="MCP2356520.1"/>
    </source>
</evidence>
<name>A0A9X2GEX7_9ACTN</name>
<evidence type="ECO:0000256" key="1">
    <source>
        <dbReference type="SAM" id="MobiDB-lite"/>
    </source>
</evidence>
<protein>
    <submittedName>
        <fullName evidence="2">Uncharacterized protein</fullName>
    </submittedName>
</protein>
<dbReference type="AlphaFoldDB" id="A0A9X2GEX7"/>
<evidence type="ECO:0000313" key="3">
    <source>
        <dbReference type="Proteomes" id="UP001139648"/>
    </source>
</evidence>
<gene>
    <name evidence="2" type="ORF">HD597_003540</name>
</gene>
<sequence>MIAGAGAVPPPGQRGPFGRLRARMSRTCGEEKIPPEAGPRAGHEQAAVSVDSREDEAATR</sequence>
<accession>A0A9X2GEX7</accession>
<dbReference type="RefSeq" id="WP_253743448.1">
    <property type="nucleotide sequence ID" value="NZ_JAMZEB010000002.1"/>
</dbReference>
<feature type="compositionally biased region" description="Basic and acidic residues" evidence="1">
    <location>
        <begin position="51"/>
        <end position="60"/>
    </location>
</feature>